<evidence type="ECO:0000256" key="4">
    <source>
        <dbReference type="ARBA" id="ARBA00022741"/>
    </source>
</evidence>
<dbReference type="GO" id="GO:0006233">
    <property type="term" value="P:dTDP biosynthetic process"/>
    <property type="evidence" value="ECO:0007669"/>
    <property type="project" value="InterPro"/>
</dbReference>
<comment type="similarity">
    <text evidence="1 8">Belongs to the thymidylate kinase family.</text>
</comment>
<feature type="domain" description="Thymidylate kinase-like" evidence="9">
    <location>
        <begin position="11"/>
        <end position="189"/>
    </location>
</feature>
<dbReference type="HAMAP" id="MF_00165">
    <property type="entry name" value="Thymidylate_kinase"/>
    <property type="match status" value="1"/>
</dbReference>
<comment type="catalytic activity">
    <reaction evidence="7 8">
        <text>dTMP + ATP = dTDP + ADP</text>
        <dbReference type="Rhea" id="RHEA:13517"/>
        <dbReference type="ChEBI" id="CHEBI:30616"/>
        <dbReference type="ChEBI" id="CHEBI:58369"/>
        <dbReference type="ChEBI" id="CHEBI:63528"/>
        <dbReference type="ChEBI" id="CHEBI:456216"/>
        <dbReference type="EC" id="2.7.4.9"/>
    </reaction>
</comment>
<sequence>MNNTGKLIVYEGIDGSGKTTQLQRSAEWLSSRKYLVRTYREPTSGPHGQKLRQSASTGRLSAEEEMNLFLRDREWNVTTRIRPALSERVTVLLDRYYYSSIAYQGARGLDTEMIRDKNRKIAQEPDLVLLFDLDPEMAIDRIRASRGDTPNLFEKIDYLKKVRAIFLSLTDPNMVRIDASEPIDTVWQQVEEALASLFPHP</sequence>
<evidence type="ECO:0000256" key="3">
    <source>
        <dbReference type="ARBA" id="ARBA00022727"/>
    </source>
</evidence>
<evidence type="ECO:0000256" key="5">
    <source>
        <dbReference type="ARBA" id="ARBA00022777"/>
    </source>
</evidence>
<feature type="binding site" evidence="8">
    <location>
        <begin position="12"/>
        <end position="19"/>
    </location>
    <ligand>
        <name>ATP</name>
        <dbReference type="ChEBI" id="CHEBI:30616"/>
    </ligand>
</feature>
<comment type="function">
    <text evidence="8">Phosphorylation of dTMP to form dTDP in both de novo and salvage pathways of dTTP synthesis.</text>
</comment>
<evidence type="ECO:0000256" key="2">
    <source>
        <dbReference type="ARBA" id="ARBA00022679"/>
    </source>
</evidence>
<evidence type="ECO:0000259" key="9">
    <source>
        <dbReference type="Pfam" id="PF02223"/>
    </source>
</evidence>
<evidence type="ECO:0000256" key="1">
    <source>
        <dbReference type="ARBA" id="ARBA00009776"/>
    </source>
</evidence>
<proteinExistence type="inferred from homology"/>
<dbReference type="GO" id="GO:0006235">
    <property type="term" value="P:dTTP biosynthetic process"/>
    <property type="evidence" value="ECO:0007669"/>
    <property type="project" value="UniProtKB-UniRule"/>
</dbReference>
<dbReference type="InterPro" id="IPR018095">
    <property type="entry name" value="Thymidylate_kin_CS"/>
</dbReference>
<dbReference type="CDD" id="cd01672">
    <property type="entry name" value="TMPK"/>
    <property type="match status" value="1"/>
</dbReference>
<accession>A0A532V5V8</accession>
<evidence type="ECO:0000256" key="7">
    <source>
        <dbReference type="ARBA" id="ARBA00048743"/>
    </source>
</evidence>
<gene>
    <name evidence="8 10" type="primary">tmk</name>
    <name evidence="10" type="ORF">CEE37_00100</name>
</gene>
<keyword evidence="6 8" id="KW-0067">ATP-binding</keyword>
<evidence type="ECO:0000313" key="11">
    <source>
        <dbReference type="Proteomes" id="UP000319619"/>
    </source>
</evidence>
<dbReference type="InterPro" id="IPR018094">
    <property type="entry name" value="Thymidylate_kinase"/>
</dbReference>
<dbReference type="AlphaFoldDB" id="A0A532V5V8"/>
<evidence type="ECO:0000313" key="10">
    <source>
        <dbReference type="EMBL" id="TKJ42586.1"/>
    </source>
</evidence>
<dbReference type="Gene3D" id="3.40.50.300">
    <property type="entry name" value="P-loop containing nucleotide triphosphate hydrolases"/>
    <property type="match status" value="1"/>
</dbReference>
<evidence type="ECO:0000256" key="6">
    <source>
        <dbReference type="ARBA" id="ARBA00022840"/>
    </source>
</evidence>
<keyword evidence="3 8" id="KW-0545">Nucleotide biosynthesis</keyword>
<dbReference type="PROSITE" id="PS01331">
    <property type="entry name" value="THYMIDYLATE_KINASE"/>
    <property type="match status" value="1"/>
</dbReference>
<keyword evidence="5 8" id="KW-0418">Kinase</keyword>
<dbReference type="InterPro" id="IPR039430">
    <property type="entry name" value="Thymidylate_kin-like_dom"/>
</dbReference>
<keyword evidence="2 8" id="KW-0808">Transferase</keyword>
<dbReference type="Pfam" id="PF02223">
    <property type="entry name" value="Thymidylate_kin"/>
    <property type="match status" value="1"/>
</dbReference>
<dbReference type="EMBL" id="NJBN01000001">
    <property type="protein sequence ID" value="TKJ42586.1"/>
    <property type="molecule type" value="Genomic_DNA"/>
</dbReference>
<dbReference type="GO" id="GO:0006227">
    <property type="term" value="P:dUDP biosynthetic process"/>
    <property type="evidence" value="ECO:0007669"/>
    <property type="project" value="TreeGrafter"/>
</dbReference>
<name>A0A532V5V8_UNCL8</name>
<comment type="caution">
    <text evidence="10">The sequence shown here is derived from an EMBL/GenBank/DDBJ whole genome shotgun (WGS) entry which is preliminary data.</text>
</comment>
<reference evidence="10 11" key="1">
    <citation type="submission" date="2017-06" db="EMBL/GenBank/DDBJ databases">
        <title>Novel microbial phyla capable of carbon fixation and sulfur reduction in deep-sea sediments.</title>
        <authorList>
            <person name="Huang J."/>
            <person name="Baker B."/>
            <person name="Wang Y."/>
        </authorList>
    </citation>
    <scope>NUCLEOTIDE SEQUENCE [LARGE SCALE GENOMIC DNA]</scope>
    <source>
        <strain evidence="10">B3_LCP</strain>
    </source>
</reference>
<dbReference type="GO" id="GO:0005737">
    <property type="term" value="C:cytoplasm"/>
    <property type="evidence" value="ECO:0007669"/>
    <property type="project" value="TreeGrafter"/>
</dbReference>
<dbReference type="GO" id="GO:0004798">
    <property type="term" value="F:dTMP kinase activity"/>
    <property type="evidence" value="ECO:0007669"/>
    <property type="project" value="UniProtKB-UniRule"/>
</dbReference>
<organism evidence="10 11">
    <name type="scientific">candidate division LCP-89 bacterium B3_LCP</name>
    <dbReference type="NCBI Taxonomy" id="2012998"/>
    <lineage>
        <taxon>Bacteria</taxon>
        <taxon>Pseudomonadati</taxon>
        <taxon>Bacteria division LCP-89</taxon>
    </lineage>
</organism>
<dbReference type="EC" id="2.7.4.9" evidence="8"/>
<dbReference type="SUPFAM" id="SSF52540">
    <property type="entry name" value="P-loop containing nucleoside triphosphate hydrolases"/>
    <property type="match status" value="1"/>
</dbReference>
<keyword evidence="4 8" id="KW-0547">Nucleotide-binding</keyword>
<dbReference type="InterPro" id="IPR027417">
    <property type="entry name" value="P-loop_NTPase"/>
</dbReference>
<dbReference type="NCBIfam" id="TIGR00041">
    <property type="entry name" value="DTMP_kinase"/>
    <property type="match status" value="1"/>
</dbReference>
<protein>
    <recommendedName>
        <fullName evidence="8">Thymidylate kinase</fullName>
        <ecNumber evidence="8">2.7.4.9</ecNumber>
    </recommendedName>
    <alternativeName>
        <fullName evidence="8">dTMP kinase</fullName>
    </alternativeName>
</protein>
<evidence type="ECO:0000256" key="8">
    <source>
        <dbReference type="HAMAP-Rule" id="MF_00165"/>
    </source>
</evidence>
<dbReference type="PANTHER" id="PTHR10344">
    <property type="entry name" value="THYMIDYLATE KINASE"/>
    <property type="match status" value="1"/>
</dbReference>
<dbReference type="Proteomes" id="UP000319619">
    <property type="component" value="Unassembled WGS sequence"/>
</dbReference>
<dbReference type="GO" id="GO:0005524">
    <property type="term" value="F:ATP binding"/>
    <property type="evidence" value="ECO:0007669"/>
    <property type="project" value="UniProtKB-UniRule"/>
</dbReference>
<dbReference type="PANTHER" id="PTHR10344:SF4">
    <property type="entry name" value="UMP-CMP KINASE 2, MITOCHONDRIAL"/>
    <property type="match status" value="1"/>
</dbReference>